<dbReference type="EMBL" id="BGPR01000251">
    <property type="protein sequence ID" value="GBM08075.1"/>
    <property type="molecule type" value="Genomic_DNA"/>
</dbReference>
<accession>A0A4Y2CXQ7</accession>
<name>A0A4Y2CXQ7_ARAVE</name>
<feature type="chain" id="PRO_5021192083" description="Secreted protein" evidence="1">
    <location>
        <begin position="25"/>
        <end position="90"/>
    </location>
</feature>
<comment type="caution">
    <text evidence="2">The sequence shown here is derived from an EMBL/GenBank/DDBJ whole genome shotgun (WGS) entry which is preliminary data.</text>
</comment>
<evidence type="ECO:0000313" key="2">
    <source>
        <dbReference type="EMBL" id="GBM08075.1"/>
    </source>
</evidence>
<keyword evidence="3" id="KW-1185">Reference proteome</keyword>
<evidence type="ECO:0008006" key="4">
    <source>
        <dbReference type="Google" id="ProtNLM"/>
    </source>
</evidence>
<protein>
    <recommendedName>
        <fullName evidence="4">Secreted protein</fullName>
    </recommendedName>
</protein>
<organism evidence="2 3">
    <name type="scientific">Araneus ventricosus</name>
    <name type="common">Orbweaver spider</name>
    <name type="synonym">Epeira ventricosa</name>
    <dbReference type="NCBI Taxonomy" id="182803"/>
    <lineage>
        <taxon>Eukaryota</taxon>
        <taxon>Metazoa</taxon>
        <taxon>Ecdysozoa</taxon>
        <taxon>Arthropoda</taxon>
        <taxon>Chelicerata</taxon>
        <taxon>Arachnida</taxon>
        <taxon>Araneae</taxon>
        <taxon>Araneomorphae</taxon>
        <taxon>Entelegynae</taxon>
        <taxon>Araneoidea</taxon>
        <taxon>Araneidae</taxon>
        <taxon>Araneus</taxon>
    </lineage>
</organism>
<feature type="signal peptide" evidence="1">
    <location>
        <begin position="1"/>
        <end position="24"/>
    </location>
</feature>
<evidence type="ECO:0000313" key="3">
    <source>
        <dbReference type="Proteomes" id="UP000499080"/>
    </source>
</evidence>
<reference evidence="2 3" key="1">
    <citation type="journal article" date="2019" name="Sci. Rep.">
        <title>Orb-weaving spider Araneus ventricosus genome elucidates the spidroin gene catalogue.</title>
        <authorList>
            <person name="Kono N."/>
            <person name="Nakamura H."/>
            <person name="Ohtoshi R."/>
            <person name="Moran D.A.P."/>
            <person name="Shinohara A."/>
            <person name="Yoshida Y."/>
            <person name="Fujiwara M."/>
            <person name="Mori M."/>
            <person name="Tomita M."/>
            <person name="Arakawa K."/>
        </authorList>
    </citation>
    <scope>NUCLEOTIDE SEQUENCE [LARGE SCALE GENOMIC DNA]</scope>
</reference>
<dbReference type="Proteomes" id="UP000499080">
    <property type="component" value="Unassembled WGS sequence"/>
</dbReference>
<evidence type="ECO:0000256" key="1">
    <source>
        <dbReference type="SAM" id="SignalP"/>
    </source>
</evidence>
<sequence>MEVRFWRRSWGCHILHALLNTCSGVDCRRSGSERIMQRGRERATGPSRILINHPGTVRSSLDICKSLKSPSVFCRARHAGLGTTEISIRL</sequence>
<dbReference type="AlphaFoldDB" id="A0A4Y2CXQ7"/>
<gene>
    <name evidence="2" type="ORF">AVEN_122991_1</name>
</gene>
<keyword evidence="1" id="KW-0732">Signal</keyword>
<proteinExistence type="predicted"/>